<organism evidence="2 3">
    <name type="scientific">Nocardioides baculatus</name>
    <dbReference type="NCBI Taxonomy" id="2801337"/>
    <lineage>
        <taxon>Bacteria</taxon>
        <taxon>Bacillati</taxon>
        <taxon>Actinomycetota</taxon>
        <taxon>Actinomycetes</taxon>
        <taxon>Propionibacteriales</taxon>
        <taxon>Nocardioidaceae</taxon>
        <taxon>Nocardioides</taxon>
    </lineage>
</organism>
<proteinExistence type="predicted"/>
<evidence type="ECO:0000259" key="1">
    <source>
        <dbReference type="Pfam" id="PF26370"/>
    </source>
</evidence>
<evidence type="ECO:0000313" key="3">
    <source>
        <dbReference type="Proteomes" id="UP000636918"/>
    </source>
</evidence>
<dbReference type="Gene3D" id="3.90.180.10">
    <property type="entry name" value="Medium-chain alcohol dehydrogenases, catalytic domain"/>
    <property type="match status" value="1"/>
</dbReference>
<protein>
    <submittedName>
        <fullName evidence="2">L-erythro-3,5-diaminohexanoate dehydrogenase</fullName>
    </submittedName>
</protein>
<accession>A0ABS1L8G4</accession>
<feature type="domain" description="L-erythro-3,5-diaminohexanoate dehydrogenase N-terminal" evidence="1">
    <location>
        <begin position="16"/>
        <end position="166"/>
    </location>
</feature>
<evidence type="ECO:0000313" key="2">
    <source>
        <dbReference type="EMBL" id="MBL0747979.1"/>
    </source>
</evidence>
<dbReference type="Gene3D" id="3.40.50.720">
    <property type="entry name" value="NAD(P)-binding Rossmann-like Domain"/>
    <property type="match status" value="1"/>
</dbReference>
<name>A0ABS1L8G4_9ACTN</name>
<dbReference type="InterPro" id="IPR058932">
    <property type="entry name" value="KDD_N"/>
</dbReference>
<gene>
    <name evidence="2" type="ORF">JI751_10190</name>
</gene>
<dbReference type="EMBL" id="JAERSG010000003">
    <property type="protein sequence ID" value="MBL0747979.1"/>
    <property type="molecule type" value="Genomic_DNA"/>
</dbReference>
<reference evidence="2 3" key="1">
    <citation type="submission" date="2021-01" db="EMBL/GenBank/DDBJ databases">
        <title>Genome seq and assembly of Nocardiodes sp. G10.</title>
        <authorList>
            <person name="Chhetri G."/>
        </authorList>
    </citation>
    <scope>NUCLEOTIDE SEQUENCE [LARGE SCALE GENOMIC DNA]</scope>
    <source>
        <strain evidence="2 3">G10</strain>
    </source>
</reference>
<keyword evidence="3" id="KW-1185">Reference proteome</keyword>
<dbReference type="Proteomes" id="UP000636918">
    <property type="component" value="Unassembled WGS sequence"/>
</dbReference>
<sequence>MNASTGTRTGDPTGLHRVLDDGVVLPQAAQRLDARAELWPDEVRVRVERLNLDAASFRQLERKHTTYGETDGAAVRAEVLDIVATRGKMQNPVTGSGGMLVGTVEEVGPESPLGLAVGDKVATLVSLTLTPLVIEDGLAGWDGRSEQVPCDGYAVLFGRSIAAVIPDDLDPALSLSVMDVCGAPALTARVVGEYVEQGRAPVVAVIGGAGKSGSLSLAAARAAGAGRTIGVVPHAGEHELLAGAGIADVVAIADARDPIALRDAVTEAGGPADVTVVCVDVPGCEGGAILATAEGGTVIFFSMATSFSAAALGAEGLAADVRMLVGNGYVPGHAAYAMELLRADAGVRALFERRL</sequence>
<dbReference type="Pfam" id="PF26370">
    <property type="entry name" value="KDD_N"/>
    <property type="match status" value="1"/>
</dbReference>
<dbReference type="InterPro" id="IPR036291">
    <property type="entry name" value="NAD(P)-bd_dom_sf"/>
</dbReference>
<dbReference type="SUPFAM" id="SSF51735">
    <property type="entry name" value="NAD(P)-binding Rossmann-fold domains"/>
    <property type="match status" value="1"/>
</dbReference>
<dbReference type="RefSeq" id="WP_201936011.1">
    <property type="nucleotide sequence ID" value="NZ_JAERSG010000003.1"/>
</dbReference>
<comment type="caution">
    <text evidence="2">The sequence shown here is derived from an EMBL/GenBank/DDBJ whole genome shotgun (WGS) entry which is preliminary data.</text>
</comment>